<feature type="region of interest" description="Disordered" evidence="1">
    <location>
        <begin position="75"/>
        <end position="119"/>
    </location>
</feature>
<proteinExistence type="predicted"/>
<gene>
    <name evidence="2" type="ORF">M5K25_026718</name>
</gene>
<feature type="compositionally biased region" description="Low complexity" evidence="1">
    <location>
        <begin position="96"/>
        <end position="119"/>
    </location>
</feature>
<organism evidence="2 3">
    <name type="scientific">Dendrobium thyrsiflorum</name>
    <name type="common">Pinecone-like raceme dendrobium</name>
    <name type="synonym">Orchid</name>
    <dbReference type="NCBI Taxonomy" id="117978"/>
    <lineage>
        <taxon>Eukaryota</taxon>
        <taxon>Viridiplantae</taxon>
        <taxon>Streptophyta</taxon>
        <taxon>Embryophyta</taxon>
        <taxon>Tracheophyta</taxon>
        <taxon>Spermatophyta</taxon>
        <taxon>Magnoliopsida</taxon>
        <taxon>Liliopsida</taxon>
        <taxon>Asparagales</taxon>
        <taxon>Orchidaceae</taxon>
        <taxon>Epidendroideae</taxon>
        <taxon>Malaxideae</taxon>
        <taxon>Dendrobiinae</taxon>
        <taxon>Dendrobium</taxon>
    </lineage>
</organism>
<evidence type="ECO:0000256" key="1">
    <source>
        <dbReference type="SAM" id="MobiDB-lite"/>
    </source>
</evidence>
<sequence length="414" mass="45408">MEVLCKRCDPHTDQCLIPYKEICKVVATDDDGGQWRLVTGGSGGVRWLVAKGGGGGWQPVVASCGEWQWWPVVGSSSGGKWQLARGGDCGRRDGITSTSSSTNNSSSDATSSQSKGSSSSINPFFFKFLSLSLLLYIMYTNEFILNVDKRFLLFTCSLHIDTEGLVHSYVEVAPRASQESDLCNVQHMESSTDVGHFRCIFKKFLLRLDVDENVIERSWMGKEENPIWSLSRGSIEEVGMGKGMGMGEWSNGVLIGNTGRDLMAAEVLLLKEGGENSKGRKNNISNPNDATKRQEMPTVLLAGEIAGGEEVGGRLMIRHCPDGRCSSMDGTKVKRMRSIFETWHTTPITSSPLDRSFSTAASTFFCISPNSQQTTLLFRERERERERDLPAGGDDDRGTLKSKTLGDGEADPLC</sequence>
<keyword evidence="3" id="KW-1185">Reference proteome</keyword>
<name>A0ABD0TY30_DENTH</name>
<feature type="region of interest" description="Disordered" evidence="1">
    <location>
        <begin position="375"/>
        <end position="414"/>
    </location>
</feature>
<comment type="caution">
    <text evidence="2">The sequence shown here is derived from an EMBL/GenBank/DDBJ whole genome shotgun (WGS) entry which is preliminary data.</text>
</comment>
<feature type="compositionally biased region" description="Basic and acidic residues" evidence="1">
    <location>
        <begin position="378"/>
        <end position="399"/>
    </location>
</feature>
<protein>
    <submittedName>
        <fullName evidence="2">Uncharacterized protein</fullName>
    </submittedName>
</protein>
<accession>A0ABD0TY30</accession>
<evidence type="ECO:0000313" key="2">
    <source>
        <dbReference type="EMBL" id="KAL0904590.1"/>
    </source>
</evidence>
<evidence type="ECO:0000313" key="3">
    <source>
        <dbReference type="Proteomes" id="UP001552299"/>
    </source>
</evidence>
<dbReference type="Proteomes" id="UP001552299">
    <property type="component" value="Unassembled WGS sequence"/>
</dbReference>
<reference evidence="2 3" key="1">
    <citation type="journal article" date="2024" name="Plant Biotechnol. J.">
        <title>Dendrobium thyrsiflorum genome and its molecular insights into genes involved in important horticultural traits.</title>
        <authorList>
            <person name="Chen B."/>
            <person name="Wang J.Y."/>
            <person name="Zheng P.J."/>
            <person name="Li K.L."/>
            <person name="Liang Y.M."/>
            <person name="Chen X.F."/>
            <person name="Zhang C."/>
            <person name="Zhao X."/>
            <person name="He X."/>
            <person name="Zhang G.Q."/>
            <person name="Liu Z.J."/>
            <person name="Xu Q."/>
        </authorList>
    </citation>
    <scope>NUCLEOTIDE SEQUENCE [LARGE SCALE GENOMIC DNA]</scope>
    <source>
        <strain evidence="2">GZMU011</strain>
    </source>
</reference>
<dbReference type="EMBL" id="JANQDX010000019">
    <property type="protein sequence ID" value="KAL0904590.1"/>
    <property type="molecule type" value="Genomic_DNA"/>
</dbReference>
<dbReference type="AlphaFoldDB" id="A0ABD0TY30"/>